<evidence type="ECO:0000256" key="1">
    <source>
        <dbReference type="SAM" id="Phobius"/>
    </source>
</evidence>
<keyword evidence="1" id="KW-1133">Transmembrane helix</keyword>
<keyword evidence="1" id="KW-0472">Membrane</keyword>
<name>A0A6C0B9D3_9ZZZZ</name>
<keyword evidence="1" id="KW-0812">Transmembrane</keyword>
<dbReference type="AlphaFoldDB" id="A0A6C0B9D3"/>
<sequence>MNISMKFLPLLLASVSHGQPIIKNINIPACRNCKYYKIGCWDTTGYLSKCGKFGEKDINTGEISFDFANECRRNEEKCGKQGKHFEQEPNLNIRLLKHTLVNNVPSLLVGFSFFTLIVGALYK</sequence>
<evidence type="ECO:0000313" key="2">
    <source>
        <dbReference type="EMBL" id="QHS88855.1"/>
    </source>
</evidence>
<reference evidence="2" key="1">
    <citation type="journal article" date="2020" name="Nature">
        <title>Giant virus diversity and host interactions through global metagenomics.</title>
        <authorList>
            <person name="Schulz F."/>
            <person name="Roux S."/>
            <person name="Paez-Espino D."/>
            <person name="Jungbluth S."/>
            <person name="Walsh D.A."/>
            <person name="Denef V.J."/>
            <person name="McMahon K.D."/>
            <person name="Konstantinidis K.T."/>
            <person name="Eloe-Fadrosh E.A."/>
            <person name="Kyrpides N.C."/>
            <person name="Woyke T."/>
        </authorList>
    </citation>
    <scope>NUCLEOTIDE SEQUENCE</scope>
    <source>
        <strain evidence="2">GVMAG-M-3300010158-59</strain>
    </source>
</reference>
<protein>
    <submittedName>
        <fullName evidence="2">Uncharacterized protein</fullName>
    </submittedName>
</protein>
<accession>A0A6C0B9D3</accession>
<feature type="transmembrane region" description="Helical" evidence="1">
    <location>
        <begin position="104"/>
        <end position="122"/>
    </location>
</feature>
<dbReference type="EMBL" id="MN739103">
    <property type="protein sequence ID" value="QHS88855.1"/>
    <property type="molecule type" value="Genomic_DNA"/>
</dbReference>
<proteinExistence type="predicted"/>
<organism evidence="2">
    <name type="scientific">viral metagenome</name>
    <dbReference type="NCBI Taxonomy" id="1070528"/>
    <lineage>
        <taxon>unclassified sequences</taxon>
        <taxon>metagenomes</taxon>
        <taxon>organismal metagenomes</taxon>
    </lineage>
</organism>